<comment type="caution">
    <text evidence="3">The sequence shown here is derived from an EMBL/GenBank/DDBJ whole genome shotgun (WGS) entry which is preliminary data.</text>
</comment>
<evidence type="ECO:0000313" key="3">
    <source>
        <dbReference type="EMBL" id="MBC8209051.1"/>
    </source>
</evidence>
<accession>A0A8J6NBY8</accession>
<reference evidence="3 4" key="1">
    <citation type="submission" date="2020-08" db="EMBL/GenBank/DDBJ databases">
        <title>Bridging the membrane lipid divide: bacteria of the FCB group superphylum have the potential to synthesize archaeal ether lipids.</title>
        <authorList>
            <person name="Villanueva L."/>
            <person name="Von Meijenfeldt F.A.B."/>
            <person name="Westbye A.B."/>
            <person name="Yadav S."/>
            <person name="Hopmans E.C."/>
            <person name="Dutilh B.E."/>
            <person name="Sinninghe Damste J.S."/>
        </authorList>
    </citation>
    <scope>NUCLEOTIDE SEQUENCE [LARGE SCALE GENOMIC DNA]</scope>
    <source>
        <strain evidence="3">NIOZ-UU81</strain>
    </source>
</reference>
<dbReference type="InterPro" id="IPR007712">
    <property type="entry name" value="RelE/ParE_toxin"/>
</dbReference>
<evidence type="ECO:0000256" key="2">
    <source>
        <dbReference type="ARBA" id="ARBA00022649"/>
    </source>
</evidence>
<dbReference type="Pfam" id="PF05016">
    <property type="entry name" value="ParE_toxin"/>
    <property type="match status" value="1"/>
</dbReference>
<dbReference type="PANTHER" id="PTHR33755">
    <property type="entry name" value="TOXIN PARE1-RELATED"/>
    <property type="match status" value="1"/>
</dbReference>
<dbReference type="Gene3D" id="3.30.2310.20">
    <property type="entry name" value="RelE-like"/>
    <property type="match status" value="1"/>
</dbReference>
<organism evidence="3 4">
    <name type="scientific">Candidatus Desulfatifera sulfidica</name>
    <dbReference type="NCBI Taxonomy" id="2841691"/>
    <lineage>
        <taxon>Bacteria</taxon>
        <taxon>Pseudomonadati</taxon>
        <taxon>Thermodesulfobacteriota</taxon>
        <taxon>Desulfobulbia</taxon>
        <taxon>Desulfobulbales</taxon>
        <taxon>Desulfobulbaceae</taxon>
        <taxon>Candidatus Desulfatifera</taxon>
    </lineage>
</organism>
<dbReference type="EMBL" id="JACNLK010000073">
    <property type="protein sequence ID" value="MBC8209051.1"/>
    <property type="molecule type" value="Genomic_DNA"/>
</dbReference>
<name>A0A8J6NBY8_9BACT</name>
<evidence type="ECO:0000313" key="4">
    <source>
        <dbReference type="Proteomes" id="UP000599024"/>
    </source>
</evidence>
<protein>
    <submittedName>
        <fullName evidence="3">Type II toxin-antitoxin system RelE/ParE family toxin</fullName>
    </submittedName>
</protein>
<dbReference type="InterPro" id="IPR051803">
    <property type="entry name" value="TA_system_RelE-like_toxin"/>
</dbReference>
<comment type="similarity">
    <text evidence="1">Belongs to the RelE toxin family.</text>
</comment>
<dbReference type="InterPro" id="IPR035093">
    <property type="entry name" value="RelE/ParE_toxin_dom_sf"/>
</dbReference>
<evidence type="ECO:0000256" key="1">
    <source>
        <dbReference type="ARBA" id="ARBA00006226"/>
    </source>
</evidence>
<proteinExistence type="inferred from homology"/>
<dbReference type="Proteomes" id="UP000599024">
    <property type="component" value="Unassembled WGS sequence"/>
</dbReference>
<gene>
    <name evidence="3" type="ORF">H8E79_07780</name>
</gene>
<sequence length="108" mass="12953">MKYTVQILADAEEDLFRIYQYVASHDSLGKAETLYESIKETILSLDCQPTRGHVPPELERLDVREFLEIHYKPYRIVYQILEMDVFVHCIFDGRRHLDDILRERLLRI</sequence>
<keyword evidence="2" id="KW-1277">Toxin-antitoxin system</keyword>
<dbReference type="AlphaFoldDB" id="A0A8J6NBY8"/>